<comment type="caution">
    <text evidence="1">The sequence shown here is derived from an EMBL/GenBank/DDBJ whole genome shotgun (WGS) entry which is preliminary data.</text>
</comment>
<name>A0A5C5ZXN2_9BACT</name>
<evidence type="ECO:0000313" key="1">
    <source>
        <dbReference type="EMBL" id="TWT91741.1"/>
    </source>
</evidence>
<dbReference type="AlphaFoldDB" id="A0A5C5ZXN2"/>
<sequence>MNVSLPATSLLEPGVPSVDFYAPRFRVSIAGRALDPETLSDVLQVKVTMQKDGLTSFSMTLNNWDETVTDFPKFKYSDSDTFNIGTELRIEMGYADQLVPMLQGQINSLTPKFPESGAPSVEVSGTDTFIRMRGSKPKDGDQLIFVNQADWQIAQYIADKNGIPIEVTKEGPTHERVVQPKDQSDAEFLLELAKRNEFDLFMKPESGTIHFVKPTDGRDGRPIVVYDFAWGRNLIEFNPKLSATDQVSSVTVRGWDPQTKQSIVYTATAQDLPQTGGGGDSGPQAANKVSARGKEDVIVNSAVISVEEARRLAVSQLVQRAYKFKTGSGRIIGQPKMRPGDNVQLSGLGKRFSGSYQITKVEHSIGGSGYTTSFDVESLREME</sequence>
<dbReference type="Gene3D" id="3.30.1920.10">
    <property type="entry name" value="Baseplate protein-like domains - 2 layer sandwich fold"/>
    <property type="match status" value="1"/>
</dbReference>
<dbReference type="OrthoDB" id="262740at2"/>
<protein>
    <submittedName>
        <fullName evidence="1">Phage late control protein</fullName>
    </submittedName>
</protein>
<dbReference type="Gene3D" id="3.55.50.10">
    <property type="entry name" value="Baseplate protein-like domains"/>
    <property type="match status" value="1"/>
</dbReference>
<evidence type="ECO:0000313" key="2">
    <source>
        <dbReference type="Proteomes" id="UP000320176"/>
    </source>
</evidence>
<dbReference type="InterPro" id="IPR023399">
    <property type="entry name" value="Baseplate-like_2-layer_sand"/>
</dbReference>
<proteinExistence type="predicted"/>
<dbReference type="Proteomes" id="UP000320176">
    <property type="component" value="Unassembled WGS sequence"/>
</dbReference>
<dbReference type="EMBL" id="SJPN01000014">
    <property type="protein sequence ID" value="TWT91741.1"/>
    <property type="molecule type" value="Genomic_DNA"/>
</dbReference>
<reference evidence="1 2" key="1">
    <citation type="submission" date="2019-02" db="EMBL/GenBank/DDBJ databases">
        <title>Deep-cultivation of Planctomycetes and their phenomic and genomic characterization uncovers novel biology.</title>
        <authorList>
            <person name="Wiegand S."/>
            <person name="Jogler M."/>
            <person name="Boedeker C."/>
            <person name="Pinto D."/>
            <person name="Vollmers J."/>
            <person name="Rivas-Marin E."/>
            <person name="Kohn T."/>
            <person name="Peeters S.H."/>
            <person name="Heuer A."/>
            <person name="Rast P."/>
            <person name="Oberbeckmann S."/>
            <person name="Bunk B."/>
            <person name="Jeske O."/>
            <person name="Meyerdierks A."/>
            <person name="Storesund J.E."/>
            <person name="Kallscheuer N."/>
            <person name="Luecker S."/>
            <person name="Lage O.M."/>
            <person name="Pohl T."/>
            <person name="Merkel B.J."/>
            <person name="Hornburger P."/>
            <person name="Mueller R.-W."/>
            <person name="Bruemmer F."/>
            <person name="Labrenz M."/>
            <person name="Spormann A.M."/>
            <person name="Op Den Camp H."/>
            <person name="Overmann J."/>
            <person name="Amann R."/>
            <person name="Jetten M.S.M."/>
            <person name="Mascher T."/>
            <person name="Medema M.H."/>
            <person name="Devos D.P."/>
            <person name="Kaster A.-K."/>
            <person name="Ovreas L."/>
            <person name="Rohde M."/>
            <person name="Galperin M.Y."/>
            <person name="Jogler C."/>
        </authorList>
    </citation>
    <scope>NUCLEOTIDE SEQUENCE [LARGE SCALE GENOMIC DNA]</scope>
    <source>
        <strain evidence="1 2">Pla52n</strain>
    </source>
</reference>
<organism evidence="1 2">
    <name type="scientific">Stieleria varia</name>
    <dbReference type="NCBI Taxonomy" id="2528005"/>
    <lineage>
        <taxon>Bacteria</taxon>
        <taxon>Pseudomonadati</taxon>
        <taxon>Planctomycetota</taxon>
        <taxon>Planctomycetia</taxon>
        <taxon>Pirellulales</taxon>
        <taxon>Pirellulaceae</taxon>
        <taxon>Stieleria</taxon>
    </lineage>
</organism>
<dbReference type="SUPFAM" id="SSF69279">
    <property type="entry name" value="Phage tail proteins"/>
    <property type="match status" value="1"/>
</dbReference>
<dbReference type="Gene3D" id="2.30.300.10">
    <property type="entry name" value="Baseplate protein-like domain - beta roll fold"/>
    <property type="match status" value="1"/>
</dbReference>
<keyword evidence="2" id="KW-1185">Reference proteome</keyword>
<dbReference type="RefSeq" id="WP_146523396.1">
    <property type="nucleotide sequence ID" value="NZ_CP151726.1"/>
</dbReference>
<gene>
    <name evidence="1" type="ORF">Pla52n_64910</name>
</gene>
<accession>A0A5C5ZXN2</accession>